<dbReference type="EMBL" id="JARJLG010000088">
    <property type="protein sequence ID" value="KAJ7748760.1"/>
    <property type="molecule type" value="Genomic_DNA"/>
</dbReference>
<feature type="region of interest" description="Disordered" evidence="1">
    <location>
        <begin position="240"/>
        <end position="290"/>
    </location>
</feature>
<evidence type="ECO:0000313" key="2">
    <source>
        <dbReference type="EMBL" id="KAJ7748760.1"/>
    </source>
</evidence>
<protein>
    <submittedName>
        <fullName evidence="2">Uncharacterized protein</fullName>
    </submittedName>
</protein>
<sequence length="349" mass="38635">MTFISYPPEKMGDGLGHVVVGAMPTAKDSVLKMLAEMQHVDCESRINRVAVNSTNFAADGQVIMDICAHVIFMAQMFLLLIVFLSNQLPLSYDFRIDSDQFLSAFSFSVDGQRESVGLWTNRPGYWCPGSSPIPSQNGSDLVAQETHRSVIMKRWHLHYNRYSCHIPFAVIHEKLFEVDEDGALLHAPPTISTCFDTLGNPIEPGGWEWMKVTPPVSQATLRLCEEKKHAAKLKKLLKGLSHGGTTSSDSEDGPRSSKCLRDKGKQKAVQESEASDEELPSPAKKKKPKVVVTYGSNDRATAFPARPIVVEMSDGELDVDIGMEEPTDAVDIFLLKAGGFSEYPWLFDN</sequence>
<dbReference type="Proteomes" id="UP001215280">
    <property type="component" value="Unassembled WGS sequence"/>
</dbReference>
<dbReference type="AlphaFoldDB" id="A0AAD7ITW4"/>
<gene>
    <name evidence="2" type="ORF">DFH07DRAFT_775581</name>
</gene>
<accession>A0AAD7ITW4</accession>
<name>A0AAD7ITW4_9AGAR</name>
<keyword evidence="3" id="KW-1185">Reference proteome</keyword>
<evidence type="ECO:0000256" key="1">
    <source>
        <dbReference type="SAM" id="MobiDB-lite"/>
    </source>
</evidence>
<organism evidence="2 3">
    <name type="scientific">Mycena maculata</name>
    <dbReference type="NCBI Taxonomy" id="230809"/>
    <lineage>
        <taxon>Eukaryota</taxon>
        <taxon>Fungi</taxon>
        <taxon>Dikarya</taxon>
        <taxon>Basidiomycota</taxon>
        <taxon>Agaricomycotina</taxon>
        <taxon>Agaricomycetes</taxon>
        <taxon>Agaricomycetidae</taxon>
        <taxon>Agaricales</taxon>
        <taxon>Marasmiineae</taxon>
        <taxon>Mycenaceae</taxon>
        <taxon>Mycena</taxon>
    </lineage>
</organism>
<feature type="compositionally biased region" description="Basic and acidic residues" evidence="1">
    <location>
        <begin position="252"/>
        <end position="270"/>
    </location>
</feature>
<proteinExistence type="predicted"/>
<evidence type="ECO:0000313" key="3">
    <source>
        <dbReference type="Proteomes" id="UP001215280"/>
    </source>
</evidence>
<comment type="caution">
    <text evidence="2">The sequence shown here is derived from an EMBL/GenBank/DDBJ whole genome shotgun (WGS) entry which is preliminary data.</text>
</comment>
<reference evidence="2" key="1">
    <citation type="submission" date="2023-03" db="EMBL/GenBank/DDBJ databases">
        <title>Massive genome expansion in bonnet fungi (Mycena s.s.) driven by repeated elements and novel gene families across ecological guilds.</title>
        <authorList>
            <consortium name="Lawrence Berkeley National Laboratory"/>
            <person name="Harder C.B."/>
            <person name="Miyauchi S."/>
            <person name="Viragh M."/>
            <person name="Kuo A."/>
            <person name="Thoen E."/>
            <person name="Andreopoulos B."/>
            <person name="Lu D."/>
            <person name="Skrede I."/>
            <person name="Drula E."/>
            <person name="Henrissat B."/>
            <person name="Morin E."/>
            <person name="Kohler A."/>
            <person name="Barry K."/>
            <person name="LaButti K."/>
            <person name="Morin E."/>
            <person name="Salamov A."/>
            <person name="Lipzen A."/>
            <person name="Mereny Z."/>
            <person name="Hegedus B."/>
            <person name="Baldrian P."/>
            <person name="Stursova M."/>
            <person name="Weitz H."/>
            <person name="Taylor A."/>
            <person name="Grigoriev I.V."/>
            <person name="Nagy L.G."/>
            <person name="Martin F."/>
            <person name="Kauserud H."/>
        </authorList>
    </citation>
    <scope>NUCLEOTIDE SEQUENCE</scope>
    <source>
        <strain evidence="2">CBHHK188m</strain>
    </source>
</reference>